<evidence type="ECO:0000313" key="4">
    <source>
        <dbReference type="EMBL" id="CAD7664837.1"/>
    </source>
</evidence>
<evidence type="ECO:0000256" key="1">
    <source>
        <dbReference type="ARBA" id="ARBA00004123"/>
    </source>
</evidence>
<keyword evidence="5" id="KW-1185">Reference proteome</keyword>
<name>A0A7R9MQU3_9ACAR</name>
<dbReference type="Gene3D" id="3.30.160.60">
    <property type="entry name" value="Classic Zinc Finger"/>
    <property type="match status" value="1"/>
</dbReference>
<dbReference type="OrthoDB" id="2160351at2759"/>
<dbReference type="GO" id="GO:0005681">
    <property type="term" value="C:spliceosomal complex"/>
    <property type="evidence" value="ECO:0007669"/>
    <property type="project" value="TreeGrafter"/>
</dbReference>
<comment type="subcellular location">
    <subcellularLocation>
        <location evidence="1">Nucleus</location>
    </subcellularLocation>
</comment>
<organism evidence="4">
    <name type="scientific">Oppiella nova</name>
    <dbReference type="NCBI Taxonomy" id="334625"/>
    <lineage>
        <taxon>Eukaryota</taxon>
        <taxon>Metazoa</taxon>
        <taxon>Ecdysozoa</taxon>
        <taxon>Arthropoda</taxon>
        <taxon>Chelicerata</taxon>
        <taxon>Arachnida</taxon>
        <taxon>Acari</taxon>
        <taxon>Acariformes</taxon>
        <taxon>Sarcoptiformes</taxon>
        <taxon>Oribatida</taxon>
        <taxon>Brachypylina</taxon>
        <taxon>Oppioidea</taxon>
        <taxon>Oppiidae</taxon>
        <taxon>Oppiella</taxon>
    </lineage>
</organism>
<dbReference type="SMART" id="SM00355">
    <property type="entry name" value="ZnF_C2H2"/>
    <property type="match status" value="1"/>
</dbReference>
<dbReference type="EMBL" id="OC956237">
    <property type="protein sequence ID" value="CAD7664837.1"/>
    <property type="molecule type" value="Genomic_DNA"/>
</dbReference>
<accession>A0A7R9MQU3</accession>
<dbReference type="InterPro" id="IPR021966">
    <property type="entry name" value="SF3a60_bindingd"/>
</dbReference>
<protein>
    <recommendedName>
        <fullName evidence="3">C2H2-type domain-containing protein</fullName>
    </recommendedName>
</protein>
<dbReference type="GO" id="GO:0003723">
    <property type="term" value="F:RNA binding"/>
    <property type="evidence" value="ECO:0007669"/>
    <property type="project" value="TreeGrafter"/>
</dbReference>
<reference evidence="4" key="1">
    <citation type="submission" date="2020-11" db="EMBL/GenBank/DDBJ databases">
        <authorList>
            <person name="Tran Van P."/>
        </authorList>
    </citation>
    <scope>NUCLEOTIDE SEQUENCE</scope>
</reference>
<dbReference type="AlphaFoldDB" id="A0A7R9MQU3"/>
<evidence type="ECO:0000256" key="2">
    <source>
        <dbReference type="ARBA" id="ARBA00023242"/>
    </source>
</evidence>
<dbReference type="InterPro" id="IPR036236">
    <property type="entry name" value="Znf_C2H2_sf"/>
</dbReference>
<dbReference type="PANTHER" id="PTHR12786:SF2">
    <property type="entry name" value="SPLICING FACTOR 3A SUBUNIT 3"/>
    <property type="match status" value="1"/>
</dbReference>
<dbReference type="InterPro" id="IPR051421">
    <property type="entry name" value="RNA_Proc_DNA_Dmg_Regulator"/>
</dbReference>
<feature type="non-terminal residue" evidence="4">
    <location>
        <position position="136"/>
    </location>
</feature>
<dbReference type="SUPFAM" id="SSF57667">
    <property type="entry name" value="beta-beta-alpha zinc fingers"/>
    <property type="match status" value="1"/>
</dbReference>
<dbReference type="InterPro" id="IPR013087">
    <property type="entry name" value="Znf_C2H2_type"/>
</dbReference>
<keyword evidence="2" id="KW-0539">Nucleus</keyword>
<evidence type="ECO:0000313" key="5">
    <source>
        <dbReference type="Proteomes" id="UP000728032"/>
    </source>
</evidence>
<evidence type="ECO:0000259" key="3">
    <source>
        <dbReference type="PROSITE" id="PS00028"/>
    </source>
</evidence>
<feature type="domain" description="C2H2-type" evidence="3">
    <location>
        <begin position="8"/>
        <end position="30"/>
    </location>
</feature>
<dbReference type="Pfam" id="PF12108">
    <property type="entry name" value="SF3a60_bindingd"/>
    <property type="match status" value="1"/>
</dbReference>
<sequence>MKIKPHACVWPGCTYRCTLKGNLNKHMRVHQKSDTHLKTSTMETMLEQQRRYHEERERLEEAMVKENMTKKSSNRDQINSDHRLKILLDRYTECTENLLEIYEDKDGARKAEVDAMSGPNEFSEFYSRLKNIKEFY</sequence>
<dbReference type="EMBL" id="CAJPVJ010041412">
    <property type="protein sequence ID" value="CAG2181974.1"/>
    <property type="molecule type" value="Genomic_DNA"/>
</dbReference>
<proteinExistence type="predicted"/>
<dbReference type="Proteomes" id="UP000728032">
    <property type="component" value="Unassembled WGS sequence"/>
</dbReference>
<dbReference type="PANTHER" id="PTHR12786">
    <property type="entry name" value="SPLICING FACTOR SF3A-RELATED"/>
    <property type="match status" value="1"/>
</dbReference>
<gene>
    <name evidence="4" type="ORF">ONB1V03_LOCUS21395</name>
</gene>
<dbReference type="GO" id="GO:0000398">
    <property type="term" value="P:mRNA splicing, via spliceosome"/>
    <property type="evidence" value="ECO:0007669"/>
    <property type="project" value="TreeGrafter"/>
</dbReference>
<dbReference type="PROSITE" id="PS00028">
    <property type="entry name" value="ZINC_FINGER_C2H2_1"/>
    <property type="match status" value="1"/>
</dbReference>